<evidence type="ECO:0000313" key="1">
    <source>
        <dbReference type="EMBL" id="NHN83679.1"/>
    </source>
</evidence>
<accession>A0ABX0JPX2</accession>
<dbReference type="RefSeq" id="WP_173582118.1">
    <property type="nucleotide sequence ID" value="NZ_WOTB01000003.1"/>
</dbReference>
<comment type="caution">
    <text evidence="1">The sequence shown here is derived from an EMBL/GenBank/DDBJ whole genome shotgun (WGS) entry which is preliminary data.</text>
</comment>
<organism evidence="1 2">
    <name type="scientific">Acetobacter musti</name>
    <dbReference type="NCBI Taxonomy" id="864732"/>
    <lineage>
        <taxon>Bacteria</taxon>
        <taxon>Pseudomonadati</taxon>
        <taxon>Pseudomonadota</taxon>
        <taxon>Alphaproteobacteria</taxon>
        <taxon>Acetobacterales</taxon>
        <taxon>Acetobacteraceae</taxon>
        <taxon>Acetobacter</taxon>
    </lineage>
</organism>
<gene>
    <name evidence="1" type="ORF">GOB93_03365</name>
</gene>
<protein>
    <submittedName>
        <fullName evidence="1">Uncharacterized protein</fullName>
    </submittedName>
</protein>
<dbReference type="EMBL" id="WOTB01000003">
    <property type="protein sequence ID" value="NHN83679.1"/>
    <property type="molecule type" value="Genomic_DNA"/>
</dbReference>
<sequence>MSGLDLSQFKNLIVRPVVVALGLPGDIEARTELHTGIALVESGLSHLQQIGNGPALGVCQMESATHDDTWVNFLYYRPDLASSVRTFIPLRFAQNSVPASSSLIESLSYSVAMAAVRFYRTPVALPARGLAGAQCAAWKAGYNTQAGAGAVDYMHIAAFQKAIDA</sequence>
<dbReference type="Proteomes" id="UP000635278">
    <property type="component" value="Unassembled WGS sequence"/>
</dbReference>
<evidence type="ECO:0000313" key="2">
    <source>
        <dbReference type="Proteomes" id="UP000635278"/>
    </source>
</evidence>
<keyword evidence="2" id="KW-1185">Reference proteome</keyword>
<proteinExistence type="predicted"/>
<reference evidence="1 2" key="1">
    <citation type="journal article" date="2020" name="Int. J. Syst. Evol. Microbiol.">
        <title>Novel acetic acid bacteria from cider fermentations: Acetobacter conturbans sp. nov. and Acetobacter fallax sp. nov.</title>
        <authorList>
            <person name="Sombolestani A.S."/>
            <person name="Cleenwerck I."/>
            <person name="Cnockaert M."/>
            <person name="Borremans W."/>
            <person name="Wieme A.D."/>
            <person name="De Vuyst L."/>
            <person name="Vandamme P."/>
        </authorList>
    </citation>
    <scope>NUCLEOTIDE SEQUENCE [LARGE SCALE GENOMIC DNA]</scope>
    <source>
        <strain evidence="1 2">LMG 30640</strain>
    </source>
</reference>
<name>A0ABX0JPX2_9PROT</name>